<name>A0A6J6RHP6_9ZZZZ</name>
<evidence type="ECO:0000313" key="2">
    <source>
        <dbReference type="EMBL" id="CAB4723561.1"/>
    </source>
</evidence>
<sequence>MALDRTSKQSVVANVRPDYTDPTDPSSEVTFTLRTLGNLATLHRLKGYDDSTGLGSPRAKALLALLD</sequence>
<feature type="region of interest" description="Disordered" evidence="1">
    <location>
        <begin position="1"/>
        <end position="27"/>
    </location>
</feature>
<dbReference type="AlphaFoldDB" id="A0A6J6RHP6"/>
<reference evidence="2" key="1">
    <citation type="submission" date="2020-05" db="EMBL/GenBank/DDBJ databases">
        <authorList>
            <person name="Chiriac C."/>
            <person name="Salcher M."/>
            <person name="Ghai R."/>
            <person name="Kavagutti S V."/>
        </authorList>
    </citation>
    <scope>NUCLEOTIDE SEQUENCE</scope>
</reference>
<gene>
    <name evidence="2" type="ORF">UFOPK2579_02150</name>
</gene>
<proteinExistence type="predicted"/>
<accession>A0A6J6RHP6</accession>
<organism evidence="2">
    <name type="scientific">freshwater metagenome</name>
    <dbReference type="NCBI Taxonomy" id="449393"/>
    <lineage>
        <taxon>unclassified sequences</taxon>
        <taxon>metagenomes</taxon>
        <taxon>ecological metagenomes</taxon>
    </lineage>
</organism>
<dbReference type="EMBL" id="CAEZXR010000297">
    <property type="protein sequence ID" value="CAB4723561.1"/>
    <property type="molecule type" value="Genomic_DNA"/>
</dbReference>
<protein>
    <submittedName>
        <fullName evidence="2">Unannotated protein</fullName>
    </submittedName>
</protein>
<evidence type="ECO:0000256" key="1">
    <source>
        <dbReference type="SAM" id="MobiDB-lite"/>
    </source>
</evidence>